<sequence length="95" mass="11211">MNEREEKEHRRKLLLYNLYLAEQGFPGADEMVCKIGRQMKEPLGARIEVIYPNGEIMIIYGLPNVQKKCRIGWSVLKRILKNGEADRKGRRYRYA</sequence>
<keyword evidence="2" id="KW-1185">Reference proteome</keyword>
<dbReference type="RefSeq" id="WP_157894238.1">
    <property type="nucleotide sequence ID" value="NZ_BMKI01000002.1"/>
</dbReference>
<protein>
    <submittedName>
        <fullName evidence="1">Uncharacterized protein</fullName>
    </submittedName>
</protein>
<accession>A0ABQ1NTH9</accession>
<dbReference type="Proteomes" id="UP000630615">
    <property type="component" value="Unassembled WGS sequence"/>
</dbReference>
<name>A0ABQ1NTH9_9ENTE</name>
<gene>
    <name evidence="1" type="ORF">GCM10011573_12630</name>
</gene>
<organism evidence="1 2">
    <name type="scientific">Enterococcus wangshanyuanii</name>
    <dbReference type="NCBI Taxonomy" id="2005703"/>
    <lineage>
        <taxon>Bacteria</taxon>
        <taxon>Bacillati</taxon>
        <taxon>Bacillota</taxon>
        <taxon>Bacilli</taxon>
        <taxon>Lactobacillales</taxon>
        <taxon>Enterococcaceae</taxon>
        <taxon>Enterococcus</taxon>
    </lineage>
</organism>
<dbReference type="EMBL" id="BMKI01000002">
    <property type="protein sequence ID" value="GGC84468.1"/>
    <property type="molecule type" value="Genomic_DNA"/>
</dbReference>
<proteinExistence type="predicted"/>
<evidence type="ECO:0000313" key="2">
    <source>
        <dbReference type="Proteomes" id="UP000630615"/>
    </source>
</evidence>
<reference evidence="2" key="1">
    <citation type="journal article" date="2019" name="Int. J. Syst. Evol. Microbiol.">
        <title>The Global Catalogue of Microorganisms (GCM) 10K type strain sequencing project: providing services to taxonomists for standard genome sequencing and annotation.</title>
        <authorList>
            <consortium name="The Broad Institute Genomics Platform"/>
            <consortium name="The Broad Institute Genome Sequencing Center for Infectious Disease"/>
            <person name="Wu L."/>
            <person name="Ma J."/>
        </authorList>
    </citation>
    <scope>NUCLEOTIDE SEQUENCE [LARGE SCALE GENOMIC DNA]</scope>
    <source>
        <strain evidence="2">CGMCC 1.15942</strain>
    </source>
</reference>
<comment type="caution">
    <text evidence="1">The sequence shown here is derived from an EMBL/GenBank/DDBJ whole genome shotgun (WGS) entry which is preliminary data.</text>
</comment>
<evidence type="ECO:0000313" key="1">
    <source>
        <dbReference type="EMBL" id="GGC84468.1"/>
    </source>
</evidence>